<feature type="transmembrane region" description="Helical" evidence="7">
    <location>
        <begin position="6"/>
        <end position="36"/>
    </location>
</feature>
<evidence type="ECO:0000256" key="3">
    <source>
        <dbReference type="ARBA" id="ARBA00022519"/>
    </source>
</evidence>
<dbReference type="OrthoDB" id="7339120at2"/>
<evidence type="ECO:0000256" key="2">
    <source>
        <dbReference type="ARBA" id="ARBA00022475"/>
    </source>
</evidence>
<keyword evidence="4 7" id="KW-0812">Transmembrane</keyword>
<organism evidence="9 10">
    <name type="scientific">Oceaniradius stylonematis</name>
    <dbReference type="NCBI Taxonomy" id="2184161"/>
    <lineage>
        <taxon>Bacteria</taxon>
        <taxon>Pseudomonadati</taxon>
        <taxon>Pseudomonadota</taxon>
        <taxon>Alphaproteobacteria</taxon>
        <taxon>Hyphomicrobiales</taxon>
        <taxon>Ahrensiaceae</taxon>
        <taxon>Oceaniradius</taxon>
    </lineage>
</organism>
<evidence type="ECO:0000313" key="10">
    <source>
        <dbReference type="Proteomes" id="UP000246132"/>
    </source>
</evidence>
<keyword evidence="10" id="KW-1185">Reference proteome</keyword>
<feature type="transmembrane region" description="Helical" evidence="7">
    <location>
        <begin position="258"/>
        <end position="276"/>
    </location>
</feature>
<feature type="transmembrane region" description="Helical" evidence="7">
    <location>
        <begin position="379"/>
        <end position="405"/>
    </location>
</feature>
<dbReference type="PANTHER" id="PTHR33362:SF7">
    <property type="entry name" value="SLL1103 PROTEIN"/>
    <property type="match status" value="1"/>
</dbReference>
<reference evidence="9 10" key="1">
    <citation type="journal article" date="2018" name="Int. J. Syst. Bacteriol.">
        <title>Oceaniradius stylonemae gen. nov., sp. nov., isolated from a red alga, Stylonema cornu-cervi.</title>
        <authorList>
            <person name="Jeong S."/>
        </authorList>
    </citation>
    <scope>NUCLEOTIDE SEQUENCE [LARGE SCALE GENOMIC DNA]</scope>
    <source>
        <strain evidence="9 10">StC1</strain>
    </source>
</reference>
<feature type="transmembrane region" description="Helical" evidence="7">
    <location>
        <begin position="181"/>
        <end position="205"/>
    </location>
</feature>
<dbReference type="RefSeq" id="WP_109766545.1">
    <property type="nucleotide sequence ID" value="NZ_QFWV02000005.1"/>
</dbReference>
<keyword evidence="6 7" id="KW-0472">Membrane</keyword>
<evidence type="ECO:0000256" key="1">
    <source>
        <dbReference type="ARBA" id="ARBA00004429"/>
    </source>
</evidence>
<dbReference type="AlphaFoldDB" id="A0A3A8ALX0"/>
<comment type="function">
    <text evidence="7">Part of the tripartite ATP-independent periplasmic (TRAP) transport system.</text>
</comment>
<dbReference type="InterPro" id="IPR010656">
    <property type="entry name" value="DctM"/>
</dbReference>
<dbReference type="Proteomes" id="UP000246132">
    <property type="component" value="Unassembled WGS sequence"/>
</dbReference>
<feature type="transmembrane region" description="Helical" evidence="7">
    <location>
        <begin position="146"/>
        <end position="169"/>
    </location>
</feature>
<keyword evidence="2" id="KW-1003">Cell membrane</keyword>
<feature type="transmembrane region" description="Helical" evidence="7">
    <location>
        <begin position="349"/>
        <end position="367"/>
    </location>
</feature>
<dbReference type="GO" id="GO:0005886">
    <property type="term" value="C:plasma membrane"/>
    <property type="evidence" value="ECO:0007669"/>
    <property type="project" value="UniProtKB-SubCell"/>
</dbReference>
<evidence type="ECO:0000259" key="8">
    <source>
        <dbReference type="Pfam" id="PF06808"/>
    </source>
</evidence>
<keyword evidence="5 7" id="KW-1133">Transmembrane helix</keyword>
<dbReference type="NCBIfam" id="TIGR00786">
    <property type="entry name" value="dctM"/>
    <property type="match status" value="1"/>
</dbReference>
<dbReference type="EMBL" id="QFWV02000005">
    <property type="protein sequence ID" value="RKF06903.1"/>
    <property type="molecule type" value="Genomic_DNA"/>
</dbReference>
<evidence type="ECO:0000256" key="5">
    <source>
        <dbReference type="ARBA" id="ARBA00022989"/>
    </source>
</evidence>
<feature type="transmembrane region" description="Helical" evidence="7">
    <location>
        <begin position="104"/>
        <end position="134"/>
    </location>
</feature>
<feature type="domain" description="TRAP C4-dicarboxylate transport system permease DctM subunit" evidence="8">
    <location>
        <begin position="11"/>
        <end position="443"/>
    </location>
</feature>
<gene>
    <name evidence="9" type="ORF">DEM25_009695</name>
</gene>
<dbReference type="Pfam" id="PF06808">
    <property type="entry name" value="DctM"/>
    <property type="match status" value="1"/>
</dbReference>
<feature type="transmembrane region" description="Helical" evidence="7">
    <location>
        <begin position="57"/>
        <end position="80"/>
    </location>
</feature>
<dbReference type="InterPro" id="IPR004681">
    <property type="entry name" value="TRAP_DctM"/>
</dbReference>
<proteinExistence type="inferred from homology"/>
<feature type="transmembrane region" description="Helical" evidence="7">
    <location>
        <begin position="288"/>
        <end position="309"/>
    </location>
</feature>
<keyword evidence="3 7" id="KW-0997">Cell inner membrane</keyword>
<dbReference type="PANTHER" id="PTHR33362">
    <property type="entry name" value="SIALIC ACID TRAP TRANSPORTER PERMEASE PROTEIN SIAT-RELATED"/>
    <property type="match status" value="1"/>
</dbReference>
<evidence type="ECO:0000256" key="4">
    <source>
        <dbReference type="ARBA" id="ARBA00022692"/>
    </source>
</evidence>
<dbReference type="GO" id="GO:0022857">
    <property type="term" value="F:transmembrane transporter activity"/>
    <property type="evidence" value="ECO:0007669"/>
    <property type="project" value="UniProtKB-UniRule"/>
</dbReference>
<feature type="transmembrane region" description="Helical" evidence="7">
    <location>
        <begin position="426"/>
        <end position="447"/>
    </location>
</feature>
<name>A0A3A8ALX0_9HYPH</name>
<keyword evidence="7" id="KW-0813">Transport</keyword>
<evidence type="ECO:0000256" key="6">
    <source>
        <dbReference type="ARBA" id="ARBA00023136"/>
    </source>
</evidence>
<comment type="similarity">
    <text evidence="7">Belongs to the TRAP transporter large permease family.</text>
</comment>
<feature type="transmembrane region" description="Helical" evidence="7">
    <location>
        <begin position="321"/>
        <end position="342"/>
    </location>
</feature>
<protein>
    <recommendedName>
        <fullName evidence="7">TRAP transporter large permease protein</fullName>
    </recommendedName>
</protein>
<sequence>MFAEWLPIIMFVSLALFIFSGLPVAVVLGGVSLVFAGIGLAMGEIRFVHLPLLINRIFSGIVANPVMVAVPMFVVMGTLLEKSGIAEDLLDGLQTLMRRVPGGLALSVTLMGTILAASTGIIGASIAMLTLLALPMMLRNNYAPSLATGTIAASGTLGILIPPSIMLVIMGDLLTISVGKLFMAALVPGLILSGLYLVYIVTISFMRPKLAPRASTPLTDDEKRALARKLAYGFIPPALLIGLVLGSILGGWATPTEAAGVGALGALALALFRRRLSLPGLNQVLGRSLTTVSMIFFIFVGATAFSYLFRRFGGEELVLSLIDTGVLGPWSILGILMLMVFVMGFFFDWIEITLIVLPIFAPIVQLLDFGDHVASVDTVYWFAILVAINLQTSFLTPPFGFALFYTKGTARDLVTIGDIYRGIVPFVLLQLIALALVLEFPNLALWLPNRLFN</sequence>
<comment type="subunit">
    <text evidence="7">The complex comprises the extracytoplasmic solute receptor protein and the two transmembrane proteins.</text>
</comment>
<accession>A0A3A8ALX0</accession>
<evidence type="ECO:0000256" key="7">
    <source>
        <dbReference type="RuleBase" id="RU369079"/>
    </source>
</evidence>
<comment type="caution">
    <text evidence="9">The sequence shown here is derived from an EMBL/GenBank/DDBJ whole genome shotgun (WGS) entry which is preliminary data.</text>
</comment>
<feature type="transmembrane region" description="Helical" evidence="7">
    <location>
        <begin position="230"/>
        <end position="252"/>
    </location>
</feature>
<evidence type="ECO:0000313" key="9">
    <source>
        <dbReference type="EMBL" id="RKF06903.1"/>
    </source>
</evidence>
<comment type="subcellular location">
    <subcellularLocation>
        <location evidence="1 7">Cell inner membrane</location>
        <topology evidence="1 7">Multi-pass membrane protein</topology>
    </subcellularLocation>
</comment>